<evidence type="ECO:0000313" key="3">
    <source>
        <dbReference type="Proteomes" id="UP000276776"/>
    </source>
</evidence>
<name>A0A0N5D8D1_THECL</name>
<evidence type="ECO:0000313" key="2">
    <source>
        <dbReference type="EMBL" id="VDN06974.1"/>
    </source>
</evidence>
<dbReference type="EMBL" id="UYYF01004779">
    <property type="protein sequence ID" value="VDN06974.1"/>
    <property type="molecule type" value="Genomic_DNA"/>
</dbReference>
<keyword evidence="3" id="KW-1185">Reference proteome</keyword>
<feature type="compositionally biased region" description="Basic and acidic residues" evidence="1">
    <location>
        <begin position="1"/>
        <end position="18"/>
    </location>
</feature>
<reference evidence="2 3" key="2">
    <citation type="submission" date="2018-11" db="EMBL/GenBank/DDBJ databases">
        <authorList>
            <consortium name="Pathogen Informatics"/>
        </authorList>
    </citation>
    <scope>NUCLEOTIDE SEQUENCE [LARGE SCALE GENOMIC DNA]</scope>
</reference>
<evidence type="ECO:0000313" key="4">
    <source>
        <dbReference type="WBParaSite" id="TCLT_0000936001-mRNA-1"/>
    </source>
</evidence>
<protein>
    <submittedName>
        <fullName evidence="4">Pentatricopeptide repeat-containing protein</fullName>
    </submittedName>
</protein>
<proteinExistence type="predicted"/>
<gene>
    <name evidence="2" type="ORF">TCLT_LOCUS9349</name>
</gene>
<dbReference type="WBParaSite" id="TCLT_0000936001-mRNA-1">
    <property type="protein sequence ID" value="TCLT_0000936001-mRNA-1"/>
    <property type="gene ID" value="TCLT_0000936001"/>
</dbReference>
<reference evidence="4" key="1">
    <citation type="submission" date="2017-02" db="UniProtKB">
        <authorList>
            <consortium name="WormBaseParasite"/>
        </authorList>
    </citation>
    <scope>IDENTIFICATION</scope>
</reference>
<accession>A0A0N5D8D1</accession>
<sequence>MRRNGIKQDDRKGDETKMSIKTRGRVKWTTDRRKVTGHVPIDDDESDGDGGGVIARITATDCCFRALPLMQSCSLERISLLNKAMIQPLLLLSLSVPSLMAPPIKQRARFVVVRESSSALLSLPQCAVLPAPLLSPSTSLLSSSSTNQRDERGEAGVRIIKQAALLDSSSVVPSAITNLHACLAYFKFARFHFMAKYKKCVPIIITAHHHITAHHITAHHITAHHITAHLIISYHNAPAACRNVYLLAQFDWQVLISGKTLRNPLEVPKFIHAICIDHLYGVFDAIKYSLVSSEREMERNTKIVYSYSTSFGKEKEKELVLLTHYIFGAISTSTPLSDNLYPF</sequence>
<organism evidence="4">
    <name type="scientific">Thelazia callipaeda</name>
    <name type="common">Oriental eyeworm</name>
    <name type="synonym">Parasitic nematode</name>
    <dbReference type="NCBI Taxonomy" id="103827"/>
    <lineage>
        <taxon>Eukaryota</taxon>
        <taxon>Metazoa</taxon>
        <taxon>Ecdysozoa</taxon>
        <taxon>Nematoda</taxon>
        <taxon>Chromadorea</taxon>
        <taxon>Rhabditida</taxon>
        <taxon>Spirurina</taxon>
        <taxon>Spiruromorpha</taxon>
        <taxon>Thelazioidea</taxon>
        <taxon>Thelaziidae</taxon>
        <taxon>Thelazia</taxon>
    </lineage>
</organism>
<feature type="region of interest" description="Disordered" evidence="1">
    <location>
        <begin position="1"/>
        <end position="29"/>
    </location>
</feature>
<dbReference type="AlphaFoldDB" id="A0A0N5D8D1"/>
<dbReference type="Proteomes" id="UP000276776">
    <property type="component" value="Unassembled WGS sequence"/>
</dbReference>
<evidence type="ECO:0000256" key="1">
    <source>
        <dbReference type="SAM" id="MobiDB-lite"/>
    </source>
</evidence>